<evidence type="ECO:0000313" key="4">
    <source>
        <dbReference type="EMBL" id="JAS11242.1"/>
    </source>
</evidence>
<evidence type="ECO:0000256" key="2">
    <source>
        <dbReference type="ARBA" id="ARBA00022737"/>
    </source>
</evidence>
<keyword evidence="1" id="KW-0245">EGF-like domain</keyword>
<dbReference type="InterPro" id="IPR000033">
    <property type="entry name" value="LDLR_classB_rpt"/>
</dbReference>
<evidence type="ECO:0000256" key="1">
    <source>
        <dbReference type="ARBA" id="ARBA00022536"/>
    </source>
</evidence>
<dbReference type="Gene3D" id="2.120.10.30">
    <property type="entry name" value="TolB, C-terminal domain"/>
    <property type="match status" value="1"/>
</dbReference>
<gene>
    <name evidence="4" type="ORF">g.33635</name>
</gene>
<evidence type="ECO:0000256" key="3">
    <source>
        <dbReference type="PROSITE-ProRule" id="PRU00461"/>
    </source>
</evidence>
<sequence>NLADPKGIAVDWVAHNIYWVDSGSETLMVSTFTGQQMRTLLEGIKQPHDIVVDPKSGTVIWSEWGTPQAIKTCGMDGSNPKDFVSEVFWPTGLAIDYPARRLYWADAKSHTIESIKLNGLDREVV</sequence>
<accession>A0A1B6CCT1</accession>
<dbReference type="InterPro" id="IPR011042">
    <property type="entry name" value="6-blade_b-propeller_TolB-like"/>
</dbReference>
<dbReference type="InterPro" id="IPR050778">
    <property type="entry name" value="Cueball_EGF_LRP_Nidogen"/>
</dbReference>
<protein>
    <submittedName>
        <fullName evidence="4">Uncharacterized protein</fullName>
    </submittedName>
</protein>
<feature type="repeat" description="LDL-receptor class B" evidence="3">
    <location>
        <begin position="100"/>
        <end position="125"/>
    </location>
</feature>
<name>A0A1B6CCT1_9HEMI</name>
<dbReference type="SMART" id="SM00135">
    <property type="entry name" value="LY"/>
    <property type="match status" value="3"/>
</dbReference>
<dbReference type="PROSITE" id="PS51120">
    <property type="entry name" value="LDLRB"/>
    <property type="match status" value="2"/>
</dbReference>
<dbReference type="Pfam" id="PF00058">
    <property type="entry name" value="Ldl_recept_b"/>
    <property type="match status" value="2"/>
</dbReference>
<feature type="non-terminal residue" evidence="4">
    <location>
        <position position="125"/>
    </location>
</feature>
<feature type="repeat" description="LDL-receptor class B" evidence="3">
    <location>
        <begin position="15"/>
        <end position="56"/>
    </location>
</feature>
<dbReference type="PANTHER" id="PTHR46513">
    <property type="entry name" value="VITELLOGENIN RECEPTOR-LIKE PROTEIN-RELATED-RELATED"/>
    <property type="match status" value="1"/>
</dbReference>
<dbReference type="AlphaFoldDB" id="A0A1B6CCT1"/>
<keyword evidence="2" id="KW-0677">Repeat</keyword>
<dbReference type="EMBL" id="GEDC01026056">
    <property type="protein sequence ID" value="JAS11242.1"/>
    <property type="molecule type" value="Transcribed_RNA"/>
</dbReference>
<proteinExistence type="predicted"/>
<reference evidence="4" key="1">
    <citation type="submission" date="2015-12" db="EMBL/GenBank/DDBJ databases">
        <title>De novo transcriptome assembly of four potential Pierce s Disease insect vectors from Arizona vineyards.</title>
        <authorList>
            <person name="Tassone E.E."/>
        </authorList>
    </citation>
    <scope>NUCLEOTIDE SEQUENCE</scope>
</reference>
<dbReference type="PANTHER" id="PTHR46513:SF13">
    <property type="entry name" value="EGF-LIKE DOMAIN-CONTAINING PROTEIN"/>
    <property type="match status" value="1"/>
</dbReference>
<feature type="non-terminal residue" evidence="4">
    <location>
        <position position="1"/>
    </location>
</feature>
<organism evidence="4">
    <name type="scientific">Clastoptera arizonana</name>
    <name type="common">Arizona spittle bug</name>
    <dbReference type="NCBI Taxonomy" id="38151"/>
    <lineage>
        <taxon>Eukaryota</taxon>
        <taxon>Metazoa</taxon>
        <taxon>Ecdysozoa</taxon>
        <taxon>Arthropoda</taxon>
        <taxon>Hexapoda</taxon>
        <taxon>Insecta</taxon>
        <taxon>Pterygota</taxon>
        <taxon>Neoptera</taxon>
        <taxon>Paraneoptera</taxon>
        <taxon>Hemiptera</taxon>
        <taxon>Auchenorrhyncha</taxon>
        <taxon>Cercopoidea</taxon>
        <taxon>Clastopteridae</taxon>
        <taxon>Clastoptera</taxon>
    </lineage>
</organism>
<dbReference type="SUPFAM" id="SSF63825">
    <property type="entry name" value="YWTD domain"/>
    <property type="match status" value="1"/>
</dbReference>